<evidence type="ECO:0000256" key="1">
    <source>
        <dbReference type="ARBA" id="ARBA00011900"/>
    </source>
</evidence>
<dbReference type="InterPro" id="IPR050953">
    <property type="entry name" value="N4_N6_ade-DNA_methylase"/>
</dbReference>
<dbReference type="AlphaFoldDB" id="F5VF80"/>
<evidence type="ECO:0000256" key="4">
    <source>
        <dbReference type="ARBA" id="ARBA00022691"/>
    </source>
</evidence>
<feature type="domain" description="Type II methyltransferase M.TaqI-like" evidence="6">
    <location>
        <begin position="173"/>
        <end position="309"/>
    </location>
</feature>
<dbReference type="GO" id="GO:0003676">
    <property type="term" value="F:nucleic acid binding"/>
    <property type="evidence" value="ECO:0007669"/>
    <property type="project" value="InterPro"/>
</dbReference>
<evidence type="ECO:0000256" key="5">
    <source>
        <dbReference type="ARBA" id="ARBA00047942"/>
    </source>
</evidence>
<comment type="catalytic activity">
    <reaction evidence="5">
        <text>a 2'-deoxyadenosine in DNA + S-adenosyl-L-methionine = an N(6)-methyl-2'-deoxyadenosine in DNA + S-adenosyl-L-homocysteine + H(+)</text>
        <dbReference type="Rhea" id="RHEA:15197"/>
        <dbReference type="Rhea" id="RHEA-COMP:12418"/>
        <dbReference type="Rhea" id="RHEA-COMP:12419"/>
        <dbReference type="ChEBI" id="CHEBI:15378"/>
        <dbReference type="ChEBI" id="CHEBI:57856"/>
        <dbReference type="ChEBI" id="CHEBI:59789"/>
        <dbReference type="ChEBI" id="CHEBI:90615"/>
        <dbReference type="ChEBI" id="CHEBI:90616"/>
        <dbReference type="EC" id="2.1.1.72"/>
    </reaction>
</comment>
<reference evidence="7 8" key="1">
    <citation type="journal article" date="2011" name="J. Bacteriol.">
        <title>Genome Sequence of Lactobacillus salivarius NIAS840, Isolated from Chicken Intestine.</title>
        <authorList>
            <person name="Ham J.S."/>
            <person name="Kim H.W."/>
            <person name="Seol K.H."/>
            <person name="Jang A."/>
            <person name="Jeong S.G."/>
            <person name="Oh M.H."/>
            <person name="Kim D.H."/>
            <person name="Kang D.K."/>
            <person name="Kim G.B."/>
            <person name="Cha C.J."/>
        </authorList>
    </citation>
    <scope>NUCLEOTIDE SEQUENCE [LARGE SCALE GENOMIC DNA]</scope>
    <source>
        <strain evidence="7 8">NIAS840</strain>
    </source>
</reference>
<dbReference type="InterPro" id="IPR002052">
    <property type="entry name" value="DNA_methylase_N6_adenine_CS"/>
</dbReference>
<evidence type="ECO:0000256" key="3">
    <source>
        <dbReference type="ARBA" id="ARBA00022679"/>
    </source>
</evidence>
<dbReference type="Gene3D" id="3.40.50.150">
    <property type="entry name" value="Vaccinia Virus protein VP39"/>
    <property type="match status" value="1"/>
</dbReference>
<dbReference type="PRINTS" id="PR00507">
    <property type="entry name" value="N12N6MTFRASE"/>
</dbReference>
<dbReference type="GO" id="GO:0006304">
    <property type="term" value="P:DNA modification"/>
    <property type="evidence" value="ECO:0007669"/>
    <property type="project" value="InterPro"/>
</dbReference>
<accession>F5VF80</accession>
<dbReference type="GO" id="GO:0009007">
    <property type="term" value="F:site-specific DNA-methyltransferase (adenine-specific) activity"/>
    <property type="evidence" value="ECO:0007669"/>
    <property type="project" value="UniProtKB-EC"/>
</dbReference>
<dbReference type="PANTHER" id="PTHR33841:SF1">
    <property type="entry name" value="DNA METHYLTRANSFERASE A"/>
    <property type="match status" value="1"/>
</dbReference>
<keyword evidence="3" id="KW-0808">Transferase</keyword>
<organism evidence="7 8">
    <name type="scientific">Ligilactobacillus salivarius NIAS840</name>
    <dbReference type="NCBI Taxonomy" id="1029822"/>
    <lineage>
        <taxon>Bacteria</taxon>
        <taxon>Bacillati</taxon>
        <taxon>Bacillota</taxon>
        <taxon>Bacilli</taxon>
        <taxon>Lactobacillales</taxon>
        <taxon>Lactobacillaceae</taxon>
        <taxon>Ligilactobacillus</taxon>
    </lineage>
</organism>
<name>F5VF80_9LACO</name>
<dbReference type="Pfam" id="PF07669">
    <property type="entry name" value="Eco57I"/>
    <property type="match status" value="1"/>
</dbReference>
<dbReference type="PATRIC" id="fig|1029822.3.peg.20"/>
<dbReference type="GO" id="GO:0032259">
    <property type="term" value="P:methylation"/>
    <property type="evidence" value="ECO:0007669"/>
    <property type="project" value="UniProtKB-KW"/>
</dbReference>
<evidence type="ECO:0000313" key="8">
    <source>
        <dbReference type="Proteomes" id="UP000006227"/>
    </source>
</evidence>
<comment type="caution">
    <text evidence="7">The sequence shown here is derived from an EMBL/GenBank/DDBJ whole genome shotgun (WGS) entry which is preliminary data.</text>
</comment>
<evidence type="ECO:0000256" key="2">
    <source>
        <dbReference type="ARBA" id="ARBA00022603"/>
    </source>
</evidence>
<sequence>MNKIAELNDIVNGYIKWLYENDSYNVARVLEQLIVNTFKEIHVDPTNLFSIEYSEVSNSNISKKLSDLSEFTSDRKKRGVYYTPTDLVDYMLYNASLKKITPLYQKSYNTEDIMDIIVKQKENLIFNYCTETTIFDPTCGSGEFILQAVKLKLRLLQVKSIDSKENIVRAISTIYGNDMDNFAILILKLRICIYLANIISLNETKEVSSILSNNFYVSDFVFENKIKNKFDIIVGNPPYVEYRNLPNKPKENFGNLYANILSNSINYLNKDGLMSYVIPISFSSTKRMSPIRKKIFNNFKNVILLHFADRPASLFTKVHQKLDIIIADNFSEKLSKLYTSEYNYSYKKDRDSIFDNIEIIENDNYEDEFIPKYGNKLQKSIYNKVLSNKTNMNILKILSKTDEYNAEKSIFLSKRATFFIKSFLKDPSSKEYTLYEVKGIPNKVLLAILNSSLFWFYWNVVSDGWHIVNKDLQYFKVPDISKIQQANLINLADELINRLEETKVYVGTVQTEFEYKHRYAFDILDKIDAILADIYNLNKDELLEVKNFARKYRGG</sequence>
<dbReference type="PROSITE" id="PS00092">
    <property type="entry name" value="N6_MTASE"/>
    <property type="match status" value="1"/>
</dbReference>
<proteinExistence type="predicted"/>
<evidence type="ECO:0000313" key="7">
    <source>
        <dbReference type="EMBL" id="EGL98336.1"/>
    </source>
</evidence>
<keyword evidence="4" id="KW-0949">S-adenosyl-L-methionine</keyword>
<dbReference type="SUPFAM" id="SSF53335">
    <property type="entry name" value="S-adenosyl-L-methionine-dependent methyltransferases"/>
    <property type="match status" value="1"/>
</dbReference>
<dbReference type="EMBL" id="AFMN01000001">
    <property type="protein sequence ID" value="EGL98336.1"/>
    <property type="molecule type" value="Genomic_DNA"/>
</dbReference>
<dbReference type="InterPro" id="IPR011639">
    <property type="entry name" value="MethylTrfase_TaqI-like_dom"/>
</dbReference>
<dbReference type="RefSeq" id="WP_003704819.1">
    <property type="nucleotide sequence ID" value="NZ_AFMN01000001.1"/>
</dbReference>
<dbReference type="InterPro" id="IPR029063">
    <property type="entry name" value="SAM-dependent_MTases_sf"/>
</dbReference>
<evidence type="ECO:0000259" key="6">
    <source>
        <dbReference type="Pfam" id="PF07669"/>
    </source>
</evidence>
<dbReference type="PANTHER" id="PTHR33841">
    <property type="entry name" value="DNA METHYLTRANSFERASE YEEA-RELATED"/>
    <property type="match status" value="1"/>
</dbReference>
<keyword evidence="2" id="KW-0489">Methyltransferase</keyword>
<dbReference type="Proteomes" id="UP000006227">
    <property type="component" value="Unassembled WGS sequence"/>
</dbReference>
<gene>
    <name evidence="7" type="ORF">NIAS840_00020</name>
</gene>
<protein>
    <recommendedName>
        <fullName evidence="1">site-specific DNA-methyltransferase (adenine-specific)</fullName>
        <ecNumber evidence="1">2.1.1.72</ecNumber>
    </recommendedName>
</protein>
<dbReference type="EC" id="2.1.1.72" evidence="1"/>